<keyword evidence="1" id="KW-1133">Transmembrane helix</keyword>
<dbReference type="InterPro" id="IPR004158">
    <property type="entry name" value="DUF247_pln"/>
</dbReference>
<proteinExistence type="predicted"/>
<organism evidence="2 3">
    <name type="scientific">Xanthoceras sorbifolium</name>
    <dbReference type="NCBI Taxonomy" id="99658"/>
    <lineage>
        <taxon>Eukaryota</taxon>
        <taxon>Viridiplantae</taxon>
        <taxon>Streptophyta</taxon>
        <taxon>Embryophyta</taxon>
        <taxon>Tracheophyta</taxon>
        <taxon>Spermatophyta</taxon>
        <taxon>Magnoliopsida</taxon>
        <taxon>eudicotyledons</taxon>
        <taxon>Gunneridae</taxon>
        <taxon>Pentapetalae</taxon>
        <taxon>rosids</taxon>
        <taxon>malvids</taxon>
        <taxon>Sapindales</taxon>
        <taxon>Sapindaceae</taxon>
        <taxon>Xanthoceroideae</taxon>
        <taxon>Xanthoceras</taxon>
    </lineage>
</organism>
<feature type="transmembrane region" description="Helical" evidence="1">
    <location>
        <begin position="403"/>
        <end position="423"/>
    </location>
</feature>
<evidence type="ECO:0000313" key="2">
    <source>
        <dbReference type="EMBL" id="KAH7557180.1"/>
    </source>
</evidence>
<accession>A0ABQ8HEZ9</accession>
<dbReference type="Pfam" id="PF03140">
    <property type="entry name" value="DUF247"/>
    <property type="match status" value="1"/>
</dbReference>
<name>A0ABQ8HEZ9_9ROSI</name>
<dbReference type="EMBL" id="JAFEMO010000011">
    <property type="protein sequence ID" value="KAH7557180.1"/>
    <property type="molecule type" value="Genomic_DNA"/>
</dbReference>
<evidence type="ECO:0000313" key="3">
    <source>
        <dbReference type="Proteomes" id="UP000827721"/>
    </source>
</evidence>
<sequence>MLNIVIQNDAITCPESDQQWLQSMLQRQSKQEVPKPKIQRVSPMLRRIEANKSCYDPLVVSIGPYHHGNPDLQLMEDLKFSMACQYANDEAQLLEHLYNKVMAVAEDARKCYTEGSTEIFDQNEFTRMMFLDGCFVLQFIRCFLYDRQQLKMNIFVAAFVRRDLFLIENQLPFKVLKELMSLKFNEDEWKKTFTDFVAQIGAPSSLPNKLVQFEDQPAHLLDIIHTHLIDKAALAPPPPSRQSQRDWYTYRSAKDLKEAGIYFRSSKSHRFTDVEFKSTFSVGLLKLPPIIIDDSTKSLLLNMVGYEESRDLTDDFGVSSYICFMGSLIDRAEDVKELRSKGILMNFLGTDQQVVELFTEMAENLVWNPYAYANVKEKVERHYKNKIKNWMAEWLNTNFISPWTVLALIGAIYALFVSILEAYQSIYPADQKH</sequence>
<comment type="caution">
    <text evidence="2">The sequence shown here is derived from an EMBL/GenBank/DDBJ whole genome shotgun (WGS) entry which is preliminary data.</text>
</comment>
<reference evidence="2 3" key="1">
    <citation type="submission" date="2021-02" db="EMBL/GenBank/DDBJ databases">
        <title>Plant Genome Project.</title>
        <authorList>
            <person name="Zhang R.-G."/>
        </authorList>
    </citation>
    <scope>NUCLEOTIDE SEQUENCE [LARGE SCALE GENOMIC DNA]</scope>
    <source>
        <tissue evidence="2">Leaves</tissue>
    </source>
</reference>
<dbReference type="Proteomes" id="UP000827721">
    <property type="component" value="Unassembled WGS sequence"/>
</dbReference>
<evidence type="ECO:0000256" key="1">
    <source>
        <dbReference type="SAM" id="Phobius"/>
    </source>
</evidence>
<keyword evidence="1" id="KW-0472">Membrane</keyword>
<dbReference type="PANTHER" id="PTHR31549:SF149">
    <property type="entry name" value="ISOPRENOID SYNTHASE DOMAIN-CONTAINING PROTEIN"/>
    <property type="match status" value="1"/>
</dbReference>
<gene>
    <name evidence="2" type="ORF">JRO89_XS11G0068200</name>
</gene>
<keyword evidence="3" id="KW-1185">Reference proteome</keyword>
<keyword evidence="1" id="KW-0812">Transmembrane</keyword>
<protein>
    <submittedName>
        <fullName evidence="2">Uncharacterized protein</fullName>
    </submittedName>
</protein>
<dbReference type="PANTHER" id="PTHR31549">
    <property type="entry name" value="PROTEIN, PUTATIVE (DUF247)-RELATED-RELATED"/>
    <property type="match status" value="1"/>
</dbReference>